<proteinExistence type="predicted"/>
<feature type="chain" id="PRO_5041292569" evidence="1">
    <location>
        <begin position="22"/>
        <end position="175"/>
    </location>
</feature>
<sequence>MWIPTVTTAVSGLLVASIANANPTPPAPSLSYLGTLNLTLAPPIAIGVGPLGDRNFFAITGGSFTGPVLSATVPPVGGDWGLGHPSVGAFKVEARYHLRTSDGANIYGQSEGPQQEDLVSTHTRIKWETGHPRYEWVNKMAAVGIGSSDPELKWTAIEMWKVEGPKREGKGRRRK</sequence>
<dbReference type="PANTHER" id="PTHR37315:SF1">
    <property type="entry name" value="UPF0311 PROTEIN BLR7842"/>
    <property type="match status" value="1"/>
</dbReference>
<dbReference type="AlphaFoldDB" id="A0AA39WBW0"/>
<dbReference type="InterPro" id="IPR020915">
    <property type="entry name" value="UPF0311"/>
</dbReference>
<dbReference type="Proteomes" id="UP001175000">
    <property type="component" value="Unassembled WGS sequence"/>
</dbReference>
<dbReference type="PANTHER" id="PTHR37315">
    <property type="entry name" value="UPF0311 PROTEIN BLR7842"/>
    <property type="match status" value="1"/>
</dbReference>
<dbReference type="EMBL" id="JAULSU010000007">
    <property type="protein sequence ID" value="KAK0610885.1"/>
    <property type="molecule type" value="Genomic_DNA"/>
</dbReference>
<name>A0AA39WBW0_9PEZI</name>
<dbReference type="Pfam" id="PF11578">
    <property type="entry name" value="DUF3237"/>
    <property type="match status" value="1"/>
</dbReference>
<organism evidence="2 3">
    <name type="scientific">Immersiella caudata</name>
    <dbReference type="NCBI Taxonomy" id="314043"/>
    <lineage>
        <taxon>Eukaryota</taxon>
        <taxon>Fungi</taxon>
        <taxon>Dikarya</taxon>
        <taxon>Ascomycota</taxon>
        <taxon>Pezizomycotina</taxon>
        <taxon>Sordariomycetes</taxon>
        <taxon>Sordariomycetidae</taxon>
        <taxon>Sordariales</taxon>
        <taxon>Lasiosphaeriaceae</taxon>
        <taxon>Immersiella</taxon>
    </lineage>
</organism>
<protein>
    <submittedName>
        <fullName evidence="2">Uncharacterized protein</fullName>
    </submittedName>
</protein>
<keyword evidence="1" id="KW-0732">Signal</keyword>
<dbReference type="Gene3D" id="2.40.160.20">
    <property type="match status" value="1"/>
</dbReference>
<evidence type="ECO:0000313" key="3">
    <source>
        <dbReference type="Proteomes" id="UP001175000"/>
    </source>
</evidence>
<gene>
    <name evidence="2" type="ORF">B0T14DRAFT_500085</name>
</gene>
<feature type="signal peptide" evidence="1">
    <location>
        <begin position="1"/>
        <end position="21"/>
    </location>
</feature>
<reference evidence="2" key="1">
    <citation type="submission" date="2023-06" db="EMBL/GenBank/DDBJ databases">
        <title>Genome-scale phylogeny and comparative genomics of the fungal order Sordariales.</title>
        <authorList>
            <consortium name="Lawrence Berkeley National Laboratory"/>
            <person name="Hensen N."/>
            <person name="Bonometti L."/>
            <person name="Westerberg I."/>
            <person name="Brannstrom I.O."/>
            <person name="Guillou S."/>
            <person name="Cros-Aarteil S."/>
            <person name="Calhoun S."/>
            <person name="Haridas S."/>
            <person name="Kuo A."/>
            <person name="Mondo S."/>
            <person name="Pangilinan J."/>
            <person name="Riley R."/>
            <person name="Labutti K."/>
            <person name="Andreopoulos B."/>
            <person name="Lipzen A."/>
            <person name="Chen C."/>
            <person name="Yanf M."/>
            <person name="Daum C."/>
            <person name="Ng V."/>
            <person name="Clum A."/>
            <person name="Steindorff A."/>
            <person name="Ohm R."/>
            <person name="Martin F."/>
            <person name="Silar P."/>
            <person name="Natvig D."/>
            <person name="Lalanne C."/>
            <person name="Gautier V."/>
            <person name="Ament-Velasquez S.L."/>
            <person name="Kruys A."/>
            <person name="Hutchinson M.I."/>
            <person name="Powell A.J."/>
            <person name="Barry K."/>
            <person name="Miller A.N."/>
            <person name="Grigoriev I.V."/>
            <person name="Debuchy R."/>
            <person name="Gladieux P."/>
            <person name="Thoren M.H."/>
            <person name="Johannesson H."/>
        </authorList>
    </citation>
    <scope>NUCLEOTIDE SEQUENCE</scope>
    <source>
        <strain evidence="2">CBS 606.72</strain>
    </source>
</reference>
<keyword evidence="3" id="KW-1185">Reference proteome</keyword>
<comment type="caution">
    <text evidence="2">The sequence shown here is derived from an EMBL/GenBank/DDBJ whole genome shotgun (WGS) entry which is preliminary data.</text>
</comment>
<evidence type="ECO:0000313" key="2">
    <source>
        <dbReference type="EMBL" id="KAK0610885.1"/>
    </source>
</evidence>
<evidence type="ECO:0000256" key="1">
    <source>
        <dbReference type="SAM" id="SignalP"/>
    </source>
</evidence>
<accession>A0AA39WBW0</accession>